<dbReference type="GeneID" id="34610435"/>
<dbReference type="Gene3D" id="3.30.430.10">
    <property type="entry name" value="Killer Toxin P4, subunit A"/>
    <property type="match status" value="1"/>
</dbReference>
<dbReference type="Pfam" id="PF09044">
    <property type="entry name" value="Kp4"/>
    <property type="match status" value="1"/>
</dbReference>
<dbReference type="EMBL" id="KV878351">
    <property type="protein sequence ID" value="OJJ43607.1"/>
    <property type="molecule type" value="Genomic_DNA"/>
</dbReference>
<evidence type="ECO:0000313" key="2">
    <source>
        <dbReference type="EMBL" id="OJJ43607.1"/>
    </source>
</evidence>
<dbReference type="SUPFAM" id="SSF55221">
    <property type="entry name" value="Yeast killer toxins"/>
    <property type="match status" value="1"/>
</dbReference>
<feature type="domain" description="Killer toxin Kp4" evidence="1">
    <location>
        <begin position="3"/>
        <end position="108"/>
    </location>
</feature>
<dbReference type="RefSeq" id="XP_022578117.1">
    <property type="nucleotide sequence ID" value="XM_022723970.1"/>
</dbReference>
<dbReference type="InterPro" id="IPR015131">
    <property type="entry name" value="Killer_tox_Kp4"/>
</dbReference>
<dbReference type="AlphaFoldDB" id="A0A1L9S8W8"/>
<organism evidence="2 3">
    <name type="scientific">Penicilliopsis zonata CBS 506.65</name>
    <dbReference type="NCBI Taxonomy" id="1073090"/>
    <lineage>
        <taxon>Eukaryota</taxon>
        <taxon>Fungi</taxon>
        <taxon>Dikarya</taxon>
        <taxon>Ascomycota</taxon>
        <taxon>Pezizomycotina</taxon>
        <taxon>Eurotiomycetes</taxon>
        <taxon>Eurotiomycetidae</taxon>
        <taxon>Eurotiales</taxon>
        <taxon>Aspergillaceae</taxon>
        <taxon>Penicilliopsis</taxon>
    </lineage>
</organism>
<dbReference type="OrthoDB" id="4177994at2759"/>
<keyword evidence="3" id="KW-1185">Reference proteome</keyword>
<dbReference type="GO" id="GO:0005576">
    <property type="term" value="C:extracellular region"/>
    <property type="evidence" value="ECO:0007669"/>
    <property type="project" value="InterPro"/>
</dbReference>
<dbReference type="Proteomes" id="UP000184188">
    <property type="component" value="Unassembled WGS sequence"/>
</dbReference>
<proteinExistence type="predicted"/>
<dbReference type="InterPro" id="IPR011329">
    <property type="entry name" value="Killer_tox_Kp4/SMK"/>
</dbReference>
<protein>
    <recommendedName>
        <fullName evidence="1">Killer toxin Kp4 domain-containing protein</fullName>
    </recommendedName>
</protein>
<name>A0A1L9S8W8_9EURO</name>
<reference evidence="3" key="1">
    <citation type="journal article" date="2017" name="Genome Biol.">
        <title>Comparative genomics reveals high biological diversity and specific adaptations in the industrially and medically important fungal genus Aspergillus.</title>
        <authorList>
            <person name="de Vries R.P."/>
            <person name="Riley R."/>
            <person name="Wiebenga A."/>
            <person name="Aguilar-Osorio G."/>
            <person name="Amillis S."/>
            <person name="Uchima C.A."/>
            <person name="Anderluh G."/>
            <person name="Asadollahi M."/>
            <person name="Askin M."/>
            <person name="Barry K."/>
            <person name="Battaglia E."/>
            <person name="Bayram O."/>
            <person name="Benocci T."/>
            <person name="Braus-Stromeyer S.A."/>
            <person name="Caldana C."/>
            <person name="Canovas D."/>
            <person name="Cerqueira G.C."/>
            <person name="Chen F."/>
            <person name="Chen W."/>
            <person name="Choi C."/>
            <person name="Clum A."/>
            <person name="Dos Santos R.A."/>
            <person name="Damasio A.R."/>
            <person name="Diallinas G."/>
            <person name="Emri T."/>
            <person name="Fekete E."/>
            <person name="Flipphi M."/>
            <person name="Freyberg S."/>
            <person name="Gallo A."/>
            <person name="Gournas C."/>
            <person name="Habgood R."/>
            <person name="Hainaut M."/>
            <person name="Harispe M.L."/>
            <person name="Henrissat B."/>
            <person name="Hilden K.S."/>
            <person name="Hope R."/>
            <person name="Hossain A."/>
            <person name="Karabika E."/>
            <person name="Karaffa L."/>
            <person name="Karanyi Z."/>
            <person name="Krasevec N."/>
            <person name="Kuo A."/>
            <person name="Kusch H."/>
            <person name="LaButti K."/>
            <person name="Lagendijk E.L."/>
            <person name="Lapidus A."/>
            <person name="Levasseur A."/>
            <person name="Lindquist E."/>
            <person name="Lipzen A."/>
            <person name="Logrieco A.F."/>
            <person name="MacCabe A."/>
            <person name="Maekelae M.R."/>
            <person name="Malavazi I."/>
            <person name="Melin P."/>
            <person name="Meyer V."/>
            <person name="Mielnichuk N."/>
            <person name="Miskei M."/>
            <person name="Molnar A.P."/>
            <person name="Mule G."/>
            <person name="Ngan C.Y."/>
            <person name="Orejas M."/>
            <person name="Orosz E."/>
            <person name="Ouedraogo J.P."/>
            <person name="Overkamp K.M."/>
            <person name="Park H.-S."/>
            <person name="Perrone G."/>
            <person name="Piumi F."/>
            <person name="Punt P.J."/>
            <person name="Ram A.F."/>
            <person name="Ramon A."/>
            <person name="Rauscher S."/>
            <person name="Record E."/>
            <person name="Riano-Pachon D.M."/>
            <person name="Robert V."/>
            <person name="Roehrig J."/>
            <person name="Ruller R."/>
            <person name="Salamov A."/>
            <person name="Salih N.S."/>
            <person name="Samson R.A."/>
            <person name="Sandor E."/>
            <person name="Sanguinetti M."/>
            <person name="Schuetze T."/>
            <person name="Sepcic K."/>
            <person name="Shelest E."/>
            <person name="Sherlock G."/>
            <person name="Sophianopoulou V."/>
            <person name="Squina F.M."/>
            <person name="Sun H."/>
            <person name="Susca A."/>
            <person name="Todd R.B."/>
            <person name="Tsang A."/>
            <person name="Unkles S.E."/>
            <person name="van de Wiele N."/>
            <person name="van Rossen-Uffink D."/>
            <person name="Oliveira J.V."/>
            <person name="Vesth T.C."/>
            <person name="Visser J."/>
            <person name="Yu J.-H."/>
            <person name="Zhou M."/>
            <person name="Andersen M.R."/>
            <person name="Archer D.B."/>
            <person name="Baker S.E."/>
            <person name="Benoit I."/>
            <person name="Brakhage A.A."/>
            <person name="Braus G.H."/>
            <person name="Fischer R."/>
            <person name="Frisvad J.C."/>
            <person name="Goldman G.H."/>
            <person name="Houbraken J."/>
            <person name="Oakley B."/>
            <person name="Pocsi I."/>
            <person name="Scazzocchio C."/>
            <person name="Seiboth B."/>
            <person name="vanKuyk P.A."/>
            <person name="Wortman J."/>
            <person name="Dyer P.S."/>
            <person name="Grigoriev I.V."/>
        </authorList>
    </citation>
    <scope>NUCLEOTIDE SEQUENCE [LARGE SCALE GENOMIC DNA]</scope>
    <source>
        <strain evidence="3">CBS 506.65</strain>
    </source>
</reference>
<accession>A0A1L9S8W8</accession>
<sequence>MTLALGINCRGSALCSFVDAGYDGMSLMANQLQAEVNKGRGGVFYPTGAHIVCTTEQCAFYQSGASGTIADALGHIQNLIKHGCKVCGSDPTQPGNDVSKGQLTVNSVSSPNCNGVCSP</sequence>
<evidence type="ECO:0000313" key="3">
    <source>
        <dbReference type="Proteomes" id="UP000184188"/>
    </source>
</evidence>
<evidence type="ECO:0000259" key="1">
    <source>
        <dbReference type="Pfam" id="PF09044"/>
    </source>
</evidence>
<dbReference type="VEuPathDB" id="FungiDB:ASPZODRAFT_136060"/>
<gene>
    <name evidence="2" type="ORF">ASPZODRAFT_136060</name>
</gene>